<feature type="transmembrane region" description="Helical" evidence="1">
    <location>
        <begin position="162"/>
        <end position="180"/>
    </location>
</feature>
<reference evidence="3 4" key="2">
    <citation type="submission" date="2020-01" db="EMBL/GenBank/DDBJ databases">
        <title>Microvirga sp. nov., an arsenate reduction bacterium isolated from Tibet hotspring sediments.</title>
        <authorList>
            <person name="Xian W.-D."/>
            <person name="Li W.-J."/>
        </authorList>
    </citation>
    <scope>NUCLEOTIDE SEQUENCE [LARGE SCALE GENOMIC DNA]</scope>
    <source>
        <strain evidence="3 4">KCTC 23863</strain>
    </source>
</reference>
<reference evidence="3 4" key="1">
    <citation type="submission" date="2019-12" db="EMBL/GenBank/DDBJ databases">
        <authorList>
            <person name="Yuan C.-G."/>
        </authorList>
    </citation>
    <scope>NUCLEOTIDE SEQUENCE [LARGE SCALE GENOMIC DNA]</scope>
    <source>
        <strain evidence="3 4">KCTC 23863</strain>
    </source>
</reference>
<evidence type="ECO:0000313" key="4">
    <source>
        <dbReference type="Proteomes" id="UP000436483"/>
    </source>
</evidence>
<feature type="transmembrane region" description="Helical" evidence="1">
    <location>
        <begin position="7"/>
        <end position="28"/>
    </location>
</feature>
<evidence type="ECO:0000313" key="3">
    <source>
        <dbReference type="EMBL" id="MXQ14358.1"/>
    </source>
</evidence>
<dbReference type="Pfam" id="PF01970">
    <property type="entry name" value="TctA"/>
    <property type="match status" value="1"/>
</dbReference>
<evidence type="ECO:0000259" key="2">
    <source>
        <dbReference type="Pfam" id="PF01970"/>
    </source>
</evidence>
<protein>
    <recommendedName>
        <fullName evidence="2">DUF112 domain-containing protein</fullName>
    </recommendedName>
</protein>
<gene>
    <name evidence="3" type="ORF">GR328_23480</name>
</gene>
<keyword evidence="1" id="KW-0472">Membrane</keyword>
<feature type="domain" description="DUF112" evidence="2">
    <location>
        <begin position="17"/>
        <end position="438"/>
    </location>
</feature>
<dbReference type="RefSeq" id="WP_160888085.1">
    <property type="nucleotide sequence ID" value="NZ_WURB01000032.1"/>
</dbReference>
<dbReference type="Proteomes" id="UP000436483">
    <property type="component" value="Unassembled WGS sequence"/>
</dbReference>
<comment type="caution">
    <text evidence="3">The sequence shown here is derived from an EMBL/GenBank/DDBJ whole genome shotgun (WGS) entry which is preliminary data.</text>
</comment>
<feature type="transmembrane region" description="Helical" evidence="1">
    <location>
        <begin position="106"/>
        <end position="126"/>
    </location>
</feature>
<feature type="transmembrane region" description="Helical" evidence="1">
    <location>
        <begin position="469"/>
        <end position="486"/>
    </location>
</feature>
<dbReference type="PANTHER" id="PTHR35342">
    <property type="entry name" value="TRICARBOXYLIC TRANSPORT PROTEIN"/>
    <property type="match status" value="1"/>
</dbReference>
<feature type="transmembrane region" description="Helical" evidence="1">
    <location>
        <begin position="413"/>
        <end position="446"/>
    </location>
</feature>
<dbReference type="AlphaFoldDB" id="A0A7X3SRH7"/>
<keyword evidence="4" id="KW-1185">Reference proteome</keyword>
<dbReference type="InterPro" id="IPR002823">
    <property type="entry name" value="DUF112_TM"/>
</dbReference>
<accession>A0A7X3SRH7</accession>
<dbReference type="PANTHER" id="PTHR35342:SF5">
    <property type="entry name" value="TRICARBOXYLIC TRANSPORT PROTEIN"/>
    <property type="match status" value="1"/>
</dbReference>
<organism evidence="3 4">
    <name type="scientific">Microvirga makkahensis</name>
    <dbReference type="NCBI Taxonomy" id="1128670"/>
    <lineage>
        <taxon>Bacteria</taxon>
        <taxon>Pseudomonadati</taxon>
        <taxon>Pseudomonadota</taxon>
        <taxon>Alphaproteobacteria</taxon>
        <taxon>Hyphomicrobiales</taxon>
        <taxon>Methylobacteriaceae</taxon>
        <taxon>Microvirga</taxon>
    </lineage>
</organism>
<feature type="transmembrane region" description="Helical" evidence="1">
    <location>
        <begin position="200"/>
        <end position="218"/>
    </location>
</feature>
<keyword evidence="1" id="KW-1133">Transmembrane helix</keyword>
<dbReference type="OrthoDB" id="9806425at2"/>
<feature type="transmembrane region" description="Helical" evidence="1">
    <location>
        <begin position="132"/>
        <end position="155"/>
    </location>
</feature>
<name>A0A7X3SRH7_9HYPH</name>
<proteinExistence type="predicted"/>
<keyword evidence="1" id="KW-0812">Transmembrane</keyword>
<feature type="transmembrane region" description="Helical" evidence="1">
    <location>
        <begin position="354"/>
        <end position="384"/>
    </location>
</feature>
<sequence length="504" mass="52584">MEGLSYAWHAVSSMPVLAAACGGVLWGILGGALPGVSPSIAMALLLPFTYSLPPLVAVVLLASVYVGAEYGGSIPAILIRTPGTNSAAATTIDGYAMHLQGRGGEALGLSLVGGTIGGLFGLILLTTLTESLANLALLFTPPAYFAMGILGISVIASLSEGALLKGLIAGVLGMMIATVGTDPISGVSRFTFGDPNLLEGIHFILIMLGIFALSELMVQAGESRWREGAVSEAGKATLKLPSLKTLWRLRRAQGIGCALGAVEGAIPGAGGSVAAFLSYNEARRWSKEPEKFGHGSEEGVIAPETANNVVSATALVPTLSFGIPGSNSTAILLGGFLIHGLQPGPLLFTSNPEIVYGLFGGLFTANLLMFLLGMVILGPCIWLVKRPKPYLMAAIFGLVVSGVYSIDHSLFDLWIVLAAGIVGYVMRVLGFPHLPLILGLVLGYMIESNYRRALLMTNGDHIVFLQDNVSLGLLTCAALVIGVSAVREIRRWRKPLVIALPQAQ</sequence>
<evidence type="ECO:0000256" key="1">
    <source>
        <dbReference type="SAM" id="Phobius"/>
    </source>
</evidence>
<dbReference type="EMBL" id="WURB01000032">
    <property type="protein sequence ID" value="MXQ14358.1"/>
    <property type="molecule type" value="Genomic_DNA"/>
</dbReference>
<feature type="transmembrane region" description="Helical" evidence="1">
    <location>
        <begin position="40"/>
        <end position="66"/>
    </location>
</feature>
<feature type="transmembrane region" description="Helical" evidence="1">
    <location>
        <begin position="390"/>
        <end position="406"/>
    </location>
</feature>